<sequence>MRLCLNLFQILLIVHIVVSVFVDPFDRQRRNGEGAVVGRITEHLEGKYNIVGRGLGAVTEFQIIL</sequence>
<accession>A0A645HDE1</accession>
<reference evidence="1" key="1">
    <citation type="submission" date="2019-08" db="EMBL/GenBank/DDBJ databases">
        <authorList>
            <person name="Kucharzyk K."/>
            <person name="Murdoch R.W."/>
            <person name="Higgins S."/>
            <person name="Loffler F."/>
        </authorList>
    </citation>
    <scope>NUCLEOTIDE SEQUENCE</scope>
</reference>
<comment type="caution">
    <text evidence="1">The sequence shown here is derived from an EMBL/GenBank/DDBJ whole genome shotgun (WGS) entry which is preliminary data.</text>
</comment>
<dbReference type="AlphaFoldDB" id="A0A645HDE1"/>
<name>A0A645HDE1_9ZZZZ</name>
<gene>
    <name evidence="1" type="ORF">SDC9_184055</name>
</gene>
<dbReference type="EMBL" id="VSSQ01090731">
    <property type="protein sequence ID" value="MPN36546.1"/>
    <property type="molecule type" value="Genomic_DNA"/>
</dbReference>
<evidence type="ECO:0000313" key="1">
    <source>
        <dbReference type="EMBL" id="MPN36546.1"/>
    </source>
</evidence>
<protein>
    <submittedName>
        <fullName evidence="1">Uncharacterized protein</fullName>
    </submittedName>
</protein>
<organism evidence="1">
    <name type="scientific">bioreactor metagenome</name>
    <dbReference type="NCBI Taxonomy" id="1076179"/>
    <lineage>
        <taxon>unclassified sequences</taxon>
        <taxon>metagenomes</taxon>
        <taxon>ecological metagenomes</taxon>
    </lineage>
</organism>
<proteinExistence type="predicted"/>